<protein>
    <recommendedName>
        <fullName evidence="15">1,4-alpha-glucan branching enzyme GlgB</fullName>
        <ecNumber evidence="15">2.4.1.18</ecNumber>
    </recommendedName>
    <alternativeName>
        <fullName evidence="15">1,4-alpha-D-glucan:1,4-alpha-D-glucan 6-glucosyl-transferase</fullName>
    </alternativeName>
    <alternativeName>
        <fullName evidence="15">Alpha-(1-&gt;4)-glucan branching enzyme</fullName>
    </alternativeName>
    <alternativeName>
        <fullName evidence="15">Glycogen branching enzyme</fullName>
        <shortName evidence="15">BE</shortName>
    </alternativeName>
</protein>
<dbReference type="GO" id="GO:0043169">
    <property type="term" value="F:cation binding"/>
    <property type="evidence" value="ECO:0007669"/>
    <property type="project" value="InterPro"/>
</dbReference>
<dbReference type="CDD" id="cd02855">
    <property type="entry name" value="E_set_GBE_prok_N"/>
    <property type="match status" value="1"/>
</dbReference>
<accession>A0AB39L6S3</accession>
<keyword evidence="12 15" id="KW-0320">Glycogen biosynthesis</keyword>
<comment type="similarity">
    <text evidence="4 15">Belongs to the glycosyl hydrolase 13 family. GlgB subfamily.</text>
</comment>
<dbReference type="FunFam" id="2.60.40.10:FF:000169">
    <property type="entry name" value="1,4-alpha-glucan branching enzyme GlgB"/>
    <property type="match status" value="1"/>
</dbReference>
<feature type="region of interest" description="Disordered" evidence="16">
    <location>
        <begin position="508"/>
        <end position="531"/>
    </location>
</feature>
<dbReference type="FunFam" id="2.60.40.1180:FF:000002">
    <property type="entry name" value="1,4-alpha-glucan branching enzyme GlgB"/>
    <property type="match status" value="1"/>
</dbReference>
<keyword evidence="8 15" id="KW-0808">Transferase</keyword>
<dbReference type="PANTHER" id="PTHR43651">
    <property type="entry name" value="1,4-ALPHA-GLUCAN-BRANCHING ENZYME"/>
    <property type="match status" value="1"/>
</dbReference>
<dbReference type="Pfam" id="PF22019">
    <property type="entry name" value="GlgB_N"/>
    <property type="match status" value="1"/>
</dbReference>
<evidence type="ECO:0000256" key="10">
    <source>
        <dbReference type="ARBA" id="ARBA00022777"/>
    </source>
</evidence>
<keyword evidence="7 15" id="KW-0328">Glycosyltransferase</keyword>
<evidence type="ECO:0000256" key="12">
    <source>
        <dbReference type="ARBA" id="ARBA00023056"/>
    </source>
</evidence>
<dbReference type="InterPro" id="IPR004193">
    <property type="entry name" value="Glyco_hydro_13_N"/>
</dbReference>
<evidence type="ECO:0000256" key="7">
    <source>
        <dbReference type="ARBA" id="ARBA00022676"/>
    </source>
</evidence>
<dbReference type="InterPro" id="IPR006407">
    <property type="entry name" value="GlgB"/>
</dbReference>
<name>A0AB39L6S3_9MICC</name>
<dbReference type="Gene3D" id="2.60.40.1180">
    <property type="entry name" value="Golgi alpha-mannosidase II"/>
    <property type="match status" value="1"/>
</dbReference>
<evidence type="ECO:0000256" key="4">
    <source>
        <dbReference type="ARBA" id="ARBA00009000"/>
    </source>
</evidence>
<dbReference type="PANTHER" id="PTHR43651:SF3">
    <property type="entry name" value="1,4-ALPHA-GLUCAN-BRANCHING ENZYME"/>
    <property type="match status" value="1"/>
</dbReference>
<dbReference type="CDD" id="cd11322">
    <property type="entry name" value="AmyAc_Glg_BE"/>
    <property type="match status" value="1"/>
</dbReference>
<evidence type="ECO:0000313" key="18">
    <source>
        <dbReference type="EMBL" id="XDP46157.1"/>
    </source>
</evidence>
<keyword evidence="10" id="KW-0418">Kinase</keyword>
<comment type="catalytic activity">
    <reaction evidence="14">
        <text>D-maltose + ATP = alpha-maltose 1-phosphate + ADP + H(+)</text>
        <dbReference type="Rhea" id="RHEA:31915"/>
        <dbReference type="ChEBI" id="CHEBI:15378"/>
        <dbReference type="ChEBI" id="CHEBI:17306"/>
        <dbReference type="ChEBI" id="CHEBI:30616"/>
        <dbReference type="ChEBI" id="CHEBI:63576"/>
        <dbReference type="ChEBI" id="CHEBI:456216"/>
        <dbReference type="EC" id="2.7.1.175"/>
    </reaction>
</comment>
<evidence type="ECO:0000256" key="3">
    <source>
        <dbReference type="ARBA" id="ARBA00006219"/>
    </source>
</evidence>
<evidence type="ECO:0000256" key="14">
    <source>
        <dbReference type="ARBA" id="ARBA00049067"/>
    </source>
</evidence>
<dbReference type="Pfam" id="PF02922">
    <property type="entry name" value="CBM_48"/>
    <property type="match status" value="1"/>
</dbReference>
<feature type="active site" description="Proton donor" evidence="15">
    <location>
        <position position="1014"/>
    </location>
</feature>
<dbReference type="HAMAP" id="MF_00685">
    <property type="entry name" value="GlgB"/>
    <property type="match status" value="1"/>
</dbReference>
<dbReference type="Pfam" id="PF18085">
    <property type="entry name" value="Mak_N_cap"/>
    <property type="match status" value="1"/>
</dbReference>
<keyword evidence="6 15" id="KW-0321">Glycogen metabolism</keyword>
<evidence type="ECO:0000256" key="15">
    <source>
        <dbReference type="HAMAP-Rule" id="MF_00685"/>
    </source>
</evidence>
<dbReference type="NCBIfam" id="NF008967">
    <property type="entry name" value="PRK12313.1"/>
    <property type="match status" value="1"/>
</dbReference>
<dbReference type="EC" id="2.4.1.18" evidence="15"/>
<evidence type="ECO:0000256" key="5">
    <source>
        <dbReference type="ARBA" id="ARBA00011245"/>
    </source>
</evidence>
<dbReference type="Pfam" id="PF00128">
    <property type="entry name" value="Alpha-amylase"/>
    <property type="match status" value="2"/>
</dbReference>
<sequence>MTDHAALHPTLHALLEEWLPAQRWFPAKGREVEFAPAGRLVLPTPQGAPRLELLSVRVRAGRLGAVLNVPLALRPDPVAGGDAALVGRARDLDGVPVWAYDAVHEPAFAAALVGLMASGTRIGGDGTAAIGTASGEGSLPSGDLTAALLRGEQSNSSIIVRSASGNAMVKVFRQLAEGLNPEVELGAALAHAHAADAATALGWIDVEWRATSGESVRGQLAVAHEFLEGGTDMWRVALDAAAQGRDLSEEARGLGAATARIHAALAATLGTQTLDGDAVDAFVGRLSDRLRAAWEEVRTSVGVPDAALESLLTTLAEHRAGLVVQRIHGDFHLGQVLHFPDSERQFAILDFEGEPLRPVAERSQPDVVLRDVIGMLRSFDYAAGAALRTDPAARVPEGWAEAVGEAYWDGYESVAGGEKPFGTALFAALWLDKALYEVSYEERNRPAWAEIPLRAARTALEAWLPGRGQIPARKSFDGVLRAPEGLAIGSAETPSGEETDVADGEYAASAEQRGAGQGAAEHDGAVRPGMPSTAAEQAAGVMQAPSHTVAGAGEHAPIAVDPDVLARVGAGASHAPHAVLGAHLDGEGTVTIRALKHLATSVTAVTPAGRVPLTHEAHGVWVGTAPEAGPGHVPDYRLEVEYGEGHVVTVDDPYRYMPSIGELDLHLIGEGRHEELWRALGAHVERHHSVLGAVEGTSFKVWAPNAQAVQVKGDFNGWDGREHAMRSLGSSGVWEVFIPGVVAGMSYKFGILTRYGHWVERADPMAFGTEVPPHTASRVVESRYAFKDEEWMKARAAGDPHNSPMSVYEVHVGSWRLGLGYRELADQLVEYVTEMGFTHVEFMPVAEHPFGGSWGYQVTSYYAPSSRFGHPDDFRYLVDRLHQAGIGVIVDWVPAHFPKDEWALARFDGEPLYEHADPQQGEHPDWGTLIFNFGRTEVRNFLVANAQYWLEEFHIDGLRVDAVASMLYLDYSREEGQWRPNQYGGRENLEAISFLQETNATAYKRNPGIVMIAEESTAFPGVTKPTSLNGLGFGLKWNMGWMNDSLQYMEENPVNRKWHHNKMTFSIVYAFSENFLLPISHDEVVHGKGSMLRKMPGDRWQQLANLRAFYAFQWAHPGKQLMFMGCEFGQEGEWNQEHGLEWWMADLAPHKGLQKLIAQLNAVYRATPALYEKDNDPSGYEWIRGDDADHNVLSFIRWSDDGTPLVCIANFAGNPQIDYTIGLPQAGRWREVVNTDDAEYGGSGVTNGGLVAAEGREWDGKPATAVLTLPPLGVVYLVPEAPQTL</sequence>
<evidence type="ECO:0000256" key="11">
    <source>
        <dbReference type="ARBA" id="ARBA00022840"/>
    </source>
</evidence>
<dbReference type="SMART" id="SM00642">
    <property type="entry name" value="Aamy"/>
    <property type="match status" value="1"/>
</dbReference>
<dbReference type="GO" id="GO:0004553">
    <property type="term" value="F:hydrolase activity, hydrolyzing O-glycosyl compounds"/>
    <property type="evidence" value="ECO:0007669"/>
    <property type="project" value="InterPro"/>
</dbReference>
<dbReference type="GO" id="GO:0016301">
    <property type="term" value="F:kinase activity"/>
    <property type="evidence" value="ECO:0007669"/>
    <property type="project" value="UniProtKB-KW"/>
</dbReference>
<dbReference type="InterPro" id="IPR006048">
    <property type="entry name" value="A-amylase/branching_C"/>
</dbReference>
<dbReference type="InterPro" id="IPR011009">
    <property type="entry name" value="Kinase-like_dom_sf"/>
</dbReference>
<evidence type="ECO:0000256" key="16">
    <source>
        <dbReference type="SAM" id="MobiDB-lite"/>
    </source>
</evidence>
<keyword evidence="13 15" id="KW-0119">Carbohydrate metabolism</keyword>
<organism evidence="18">
    <name type="scientific">Sinomonas puerhi</name>
    <dbReference type="NCBI Taxonomy" id="3238584"/>
    <lineage>
        <taxon>Bacteria</taxon>
        <taxon>Bacillati</taxon>
        <taxon>Actinomycetota</taxon>
        <taxon>Actinomycetes</taxon>
        <taxon>Micrococcales</taxon>
        <taxon>Micrococcaceae</taxon>
        <taxon>Sinomonas</taxon>
    </lineage>
</organism>
<dbReference type="InterPro" id="IPR044143">
    <property type="entry name" value="GlgB_N_E_set_prok"/>
</dbReference>
<dbReference type="InterPro" id="IPR014756">
    <property type="entry name" value="Ig_E-set"/>
</dbReference>
<dbReference type="InterPro" id="IPR013783">
    <property type="entry name" value="Ig-like_fold"/>
</dbReference>
<dbReference type="SUPFAM" id="SSF56112">
    <property type="entry name" value="Protein kinase-like (PK-like)"/>
    <property type="match status" value="1"/>
</dbReference>
<dbReference type="RefSeq" id="WP_369046520.1">
    <property type="nucleotide sequence ID" value="NZ_CP163302.1"/>
</dbReference>
<dbReference type="Gene3D" id="3.20.20.80">
    <property type="entry name" value="Glycosidases"/>
    <property type="match status" value="1"/>
</dbReference>
<evidence type="ECO:0000256" key="6">
    <source>
        <dbReference type="ARBA" id="ARBA00022600"/>
    </source>
</evidence>
<comment type="subunit">
    <text evidence="5 15">Monomer.</text>
</comment>
<dbReference type="GO" id="GO:0005978">
    <property type="term" value="P:glycogen biosynthetic process"/>
    <property type="evidence" value="ECO:0007669"/>
    <property type="project" value="UniProtKB-UniRule"/>
</dbReference>
<dbReference type="GO" id="GO:0005524">
    <property type="term" value="F:ATP binding"/>
    <property type="evidence" value="ECO:0007669"/>
    <property type="project" value="UniProtKB-KW"/>
</dbReference>
<dbReference type="InterPro" id="IPR013780">
    <property type="entry name" value="Glyco_hydro_b"/>
</dbReference>
<dbReference type="Gene3D" id="2.60.40.10">
    <property type="entry name" value="Immunoglobulins"/>
    <property type="match status" value="2"/>
</dbReference>
<dbReference type="GO" id="GO:0003844">
    <property type="term" value="F:1,4-alpha-glucan branching enzyme activity"/>
    <property type="evidence" value="ECO:0007669"/>
    <property type="project" value="UniProtKB-UniRule"/>
</dbReference>
<gene>
    <name evidence="15 18" type="primary">glgB</name>
    <name evidence="18" type="ORF">AB5L97_03820</name>
</gene>
<dbReference type="SUPFAM" id="SSF81296">
    <property type="entry name" value="E set domains"/>
    <property type="match status" value="2"/>
</dbReference>
<dbReference type="GO" id="GO:0005829">
    <property type="term" value="C:cytosol"/>
    <property type="evidence" value="ECO:0007669"/>
    <property type="project" value="TreeGrafter"/>
</dbReference>
<comment type="function">
    <text evidence="15">Catalyzes the formation of the alpha-1,6-glucosidic linkages in glycogen by scission of a 1,4-alpha-linked oligosaccharide from growing alpha-1,4-glucan chains and the subsequent attachment of the oligosaccharide to the alpha-1,6 position.</text>
</comment>
<evidence type="ECO:0000256" key="2">
    <source>
        <dbReference type="ARBA" id="ARBA00004964"/>
    </source>
</evidence>
<feature type="active site" description="Nucleophile" evidence="15">
    <location>
        <position position="961"/>
    </location>
</feature>
<dbReference type="InterPro" id="IPR040999">
    <property type="entry name" value="Mak_N_cap"/>
</dbReference>
<keyword evidence="9" id="KW-0547">Nucleotide-binding</keyword>
<dbReference type="KEGG" id="spue:AB5L97_03820"/>
<dbReference type="SUPFAM" id="SSF51011">
    <property type="entry name" value="Glycosyl hydrolase domain"/>
    <property type="match status" value="1"/>
</dbReference>
<evidence type="ECO:0000256" key="13">
    <source>
        <dbReference type="ARBA" id="ARBA00023277"/>
    </source>
</evidence>
<keyword evidence="11" id="KW-0067">ATP-binding</keyword>
<dbReference type="EMBL" id="CP163302">
    <property type="protein sequence ID" value="XDP46157.1"/>
    <property type="molecule type" value="Genomic_DNA"/>
</dbReference>
<dbReference type="FunFam" id="3.20.20.80:FF:000003">
    <property type="entry name" value="1,4-alpha-glucan branching enzyme GlgB"/>
    <property type="match status" value="1"/>
</dbReference>
<evidence type="ECO:0000256" key="1">
    <source>
        <dbReference type="ARBA" id="ARBA00000826"/>
    </source>
</evidence>
<comment type="catalytic activity">
    <reaction evidence="1 15">
        <text>Transfers a segment of a (1-&gt;4)-alpha-D-glucan chain to a primary hydroxy group in a similar glucan chain.</text>
        <dbReference type="EC" id="2.4.1.18"/>
    </reaction>
</comment>
<comment type="pathway">
    <text evidence="2 15">Glycan biosynthesis; glycogen biosynthesis.</text>
</comment>
<dbReference type="NCBIfam" id="TIGR01515">
    <property type="entry name" value="branching_enzym"/>
    <property type="match status" value="1"/>
</dbReference>
<dbReference type="InterPro" id="IPR054169">
    <property type="entry name" value="GlgB_N"/>
</dbReference>
<dbReference type="Gene3D" id="3.90.1200.10">
    <property type="match status" value="1"/>
</dbReference>
<dbReference type="InterPro" id="IPR017853">
    <property type="entry name" value="GH"/>
</dbReference>
<reference evidence="18" key="1">
    <citation type="submission" date="2024-07" db="EMBL/GenBank/DDBJ databases">
        <authorList>
            <person name="fu j."/>
        </authorList>
    </citation>
    <scope>NUCLEOTIDE SEQUENCE</scope>
    <source>
        <strain evidence="18">P10A9</strain>
    </source>
</reference>
<feature type="domain" description="Glycosyl hydrolase family 13 catalytic" evidence="17">
    <location>
        <begin position="809"/>
        <end position="1151"/>
    </location>
</feature>
<evidence type="ECO:0000256" key="8">
    <source>
        <dbReference type="ARBA" id="ARBA00022679"/>
    </source>
</evidence>
<dbReference type="Pfam" id="PF02806">
    <property type="entry name" value="Alpha-amylase_C"/>
    <property type="match status" value="1"/>
</dbReference>
<evidence type="ECO:0000259" key="17">
    <source>
        <dbReference type="SMART" id="SM00642"/>
    </source>
</evidence>
<dbReference type="NCBIfam" id="NF003811">
    <property type="entry name" value="PRK05402.1"/>
    <property type="match status" value="1"/>
</dbReference>
<dbReference type="SUPFAM" id="SSF51445">
    <property type="entry name" value="(Trans)glycosidases"/>
    <property type="match status" value="1"/>
</dbReference>
<comment type="similarity">
    <text evidence="3">Belongs to the aminoglycoside phosphotransferase family.</text>
</comment>
<dbReference type="InterPro" id="IPR006047">
    <property type="entry name" value="GH13_cat_dom"/>
</dbReference>
<evidence type="ECO:0000256" key="9">
    <source>
        <dbReference type="ARBA" id="ARBA00022741"/>
    </source>
</evidence>
<proteinExistence type="inferred from homology"/>